<evidence type="ECO:0000313" key="3">
    <source>
        <dbReference type="EMBL" id="CAG8698699.1"/>
    </source>
</evidence>
<dbReference type="Proteomes" id="UP000789396">
    <property type="component" value="Unassembled WGS sequence"/>
</dbReference>
<feature type="signal peptide" evidence="2">
    <location>
        <begin position="1"/>
        <end position="25"/>
    </location>
</feature>
<dbReference type="Gene3D" id="2.40.40.10">
    <property type="entry name" value="RlpA-like domain"/>
    <property type="match status" value="1"/>
</dbReference>
<dbReference type="CDD" id="cd22191">
    <property type="entry name" value="DPBB_RlpA_EXP_N-like"/>
    <property type="match status" value="1"/>
</dbReference>
<proteinExistence type="predicted"/>
<accession>A0A9N9HP30</accession>
<sequence length="188" mass="19386">MSSKTSVRTFICSLLVALFIIQALAIPVPNHPNKSIQSSSPTAAQPKKPVSTINQVKKPKSTAAKAKGAKGPQKTSTPPNSPAKSKSTAAKAQGPQKTSTPSKSPLKPNAKELVSNLSGKVFKGEATFYNTGLGACGITSNDNELVAALPAPDYDSFIPDGNPNHCTACGRTATVVSGDKSVTVKIVD</sequence>
<keyword evidence="2" id="KW-0732">Signal</keyword>
<dbReference type="EMBL" id="CAJVPZ010020135">
    <property type="protein sequence ID" value="CAG8698699.1"/>
    <property type="molecule type" value="Genomic_DNA"/>
</dbReference>
<comment type="caution">
    <text evidence="3">The sequence shown here is derived from an EMBL/GenBank/DDBJ whole genome shotgun (WGS) entry which is preliminary data.</text>
</comment>
<keyword evidence="4" id="KW-1185">Reference proteome</keyword>
<feature type="chain" id="PRO_5040203681" evidence="2">
    <location>
        <begin position="26"/>
        <end position="188"/>
    </location>
</feature>
<dbReference type="AlphaFoldDB" id="A0A9N9HP30"/>
<feature type="non-terminal residue" evidence="3">
    <location>
        <position position="188"/>
    </location>
</feature>
<evidence type="ECO:0000256" key="1">
    <source>
        <dbReference type="SAM" id="MobiDB-lite"/>
    </source>
</evidence>
<feature type="region of interest" description="Disordered" evidence="1">
    <location>
        <begin position="33"/>
        <end position="110"/>
    </location>
</feature>
<evidence type="ECO:0000256" key="2">
    <source>
        <dbReference type="SAM" id="SignalP"/>
    </source>
</evidence>
<dbReference type="SUPFAM" id="SSF50685">
    <property type="entry name" value="Barwin-like endoglucanases"/>
    <property type="match status" value="1"/>
</dbReference>
<dbReference type="OrthoDB" id="623670at2759"/>
<protein>
    <submittedName>
        <fullName evidence="3">3905_t:CDS:1</fullName>
    </submittedName>
</protein>
<reference evidence="3" key="1">
    <citation type="submission" date="2021-06" db="EMBL/GenBank/DDBJ databases">
        <authorList>
            <person name="Kallberg Y."/>
            <person name="Tangrot J."/>
            <person name="Rosling A."/>
        </authorList>
    </citation>
    <scope>NUCLEOTIDE SEQUENCE</scope>
    <source>
        <strain evidence="3">IN212</strain>
    </source>
</reference>
<dbReference type="InterPro" id="IPR036908">
    <property type="entry name" value="RlpA-like_sf"/>
</dbReference>
<feature type="compositionally biased region" description="Polar residues" evidence="1">
    <location>
        <begin position="33"/>
        <end position="43"/>
    </location>
</feature>
<organism evidence="3 4">
    <name type="scientific">Racocetra fulgida</name>
    <dbReference type="NCBI Taxonomy" id="60492"/>
    <lineage>
        <taxon>Eukaryota</taxon>
        <taxon>Fungi</taxon>
        <taxon>Fungi incertae sedis</taxon>
        <taxon>Mucoromycota</taxon>
        <taxon>Glomeromycotina</taxon>
        <taxon>Glomeromycetes</taxon>
        <taxon>Diversisporales</taxon>
        <taxon>Gigasporaceae</taxon>
        <taxon>Racocetra</taxon>
    </lineage>
</organism>
<feature type="non-terminal residue" evidence="3">
    <location>
        <position position="1"/>
    </location>
</feature>
<feature type="compositionally biased region" description="Low complexity" evidence="1">
    <location>
        <begin position="61"/>
        <end position="92"/>
    </location>
</feature>
<name>A0A9N9HP30_9GLOM</name>
<gene>
    <name evidence="3" type="ORF">RFULGI_LOCUS10318</name>
</gene>
<evidence type="ECO:0000313" key="4">
    <source>
        <dbReference type="Proteomes" id="UP000789396"/>
    </source>
</evidence>